<evidence type="ECO:0000256" key="12">
    <source>
        <dbReference type="ARBA" id="ARBA00023242"/>
    </source>
</evidence>
<evidence type="ECO:0000259" key="17">
    <source>
        <dbReference type="PROSITE" id="PS50157"/>
    </source>
</evidence>
<dbReference type="Gene3D" id="1.25.40.530">
    <property type="entry name" value="MyTH4 domain"/>
    <property type="match status" value="1"/>
</dbReference>
<protein>
    <recommendedName>
        <fullName evidence="13">Rho GTPase-activating protein 39</fullName>
    </recommendedName>
</protein>
<dbReference type="InterPro" id="IPR000857">
    <property type="entry name" value="MyTH4_dom"/>
</dbReference>
<evidence type="ECO:0000313" key="21">
    <source>
        <dbReference type="EMBL" id="MBZ3872941.1"/>
    </source>
</evidence>
<feature type="domain" description="C2H2-type" evidence="17">
    <location>
        <begin position="408"/>
        <end position="435"/>
    </location>
</feature>
<feature type="compositionally biased region" description="Polar residues" evidence="15">
    <location>
        <begin position="954"/>
        <end position="969"/>
    </location>
</feature>
<keyword evidence="8" id="KW-0862">Zinc</keyword>
<reference evidence="21" key="1">
    <citation type="submission" date="2020-03" db="EMBL/GenBank/DDBJ databases">
        <title>Studies in the Genomics of Life Span.</title>
        <authorList>
            <person name="Glass D."/>
        </authorList>
    </citation>
    <scope>NUCLEOTIDE SEQUENCE</scope>
    <source>
        <strain evidence="21">SUZIE</strain>
        <tissue evidence="21">Muscle</tissue>
    </source>
</reference>
<dbReference type="PROSITE" id="PS00028">
    <property type="entry name" value="ZINC_FINGER_C2H2_1"/>
    <property type="match status" value="11"/>
</dbReference>
<feature type="region of interest" description="Disordered" evidence="15">
    <location>
        <begin position="1105"/>
        <end position="1132"/>
    </location>
</feature>
<evidence type="ECO:0000256" key="4">
    <source>
        <dbReference type="ARBA" id="ARBA00022553"/>
    </source>
</evidence>
<dbReference type="Gene3D" id="2.20.70.10">
    <property type="match status" value="1"/>
</dbReference>
<dbReference type="GO" id="GO:0008270">
    <property type="term" value="F:zinc ion binding"/>
    <property type="evidence" value="ECO:0007669"/>
    <property type="project" value="UniProtKB-KW"/>
</dbReference>
<dbReference type="CDD" id="cd07765">
    <property type="entry name" value="KRAB_A-box"/>
    <property type="match status" value="1"/>
</dbReference>
<feature type="region of interest" description="Disordered" evidence="15">
    <location>
        <begin position="928"/>
        <end position="1067"/>
    </location>
</feature>
<feature type="region of interest" description="Disordered" evidence="15">
    <location>
        <begin position="1"/>
        <end position="31"/>
    </location>
</feature>
<dbReference type="Proteomes" id="UP001166674">
    <property type="component" value="Unassembled WGS sequence"/>
</dbReference>
<feature type="domain" description="C2H2-type" evidence="17">
    <location>
        <begin position="352"/>
        <end position="379"/>
    </location>
</feature>
<feature type="domain" description="Rho-GAP" evidence="18">
    <location>
        <begin position="1620"/>
        <end position="1808"/>
    </location>
</feature>
<dbReference type="SMART" id="SM00355">
    <property type="entry name" value="ZnF_C2H2"/>
    <property type="match status" value="12"/>
</dbReference>
<comment type="caution">
    <text evidence="21">The sequence shown here is derived from an EMBL/GenBank/DDBJ whole genome shotgun (WGS) entry which is preliminary data.</text>
</comment>
<feature type="domain" description="C2H2-type" evidence="17">
    <location>
        <begin position="464"/>
        <end position="491"/>
    </location>
</feature>
<keyword evidence="12" id="KW-0539">Nucleus</keyword>
<feature type="compositionally biased region" description="Basic and acidic residues" evidence="15">
    <location>
        <begin position="976"/>
        <end position="995"/>
    </location>
</feature>
<dbReference type="SMART" id="SM00324">
    <property type="entry name" value="RhoGAP"/>
    <property type="match status" value="1"/>
</dbReference>
<feature type="domain" description="WW" evidence="16">
    <location>
        <begin position="773"/>
        <end position="807"/>
    </location>
</feature>
<dbReference type="InterPro" id="IPR008936">
    <property type="entry name" value="Rho_GTPase_activation_prot"/>
</dbReference>
<dbReference type="SMART" id="SM00349">
    <property type="entry name" value="KRAB"/>
    <property type="match status" value="1"/>
</dbReference>
<dbReference type="PROSITE" id="PS50020">
    <property type="entry name" value="WW_DOMAIN_2"/>
    <property type="match status" value="1"/>
</dbReference>
<dbReference type="SMART" id="SM00456">
    <property type="entry name" value="WW"/>
    <property type="match status" value="2"/>
</dbReference>
<keyword evidence="11" id="KW-0804">Transcription</keyword>
<dbReference type="InterPro" id="IPR036020">
    <property type="entry name" value="WW_dom_sf"/>
</dbReference>
<feature type="domain" description="C2H2-type" evidence="17">
    <location>
        <begin position="436"/>
        <end position="463"/>
    </location>
</feature>
<feature type="domain" description="C2H2-type" evidence="17">
    <location>
        <begin position="627"/>
        <end position="648"/>
    </location>
</feature>
<feature type="region of interest" description="Disordered" evidence="15">
    <location>
        <begin position="55"/>
        <end position="94"/>
    </location>
</feature>
<dbReference type="FunFam" id="3.30.160.60:FF:000744">
    <property type="entry name" value="zinc finger E-box-binding homeobox 1"/>
    <property type="match status" value="1"/>
</dbReference>
<feature type="domain" description="C2H2-type" evidence="17">
    <location>
        <begin position="296"/>
        <end position="323"/>
    </location>
</feature>
<evidence type="ECO:0000256" key="7">
    <source>
        <dbReference type="ARBA" id="ARBA00022771"/>
    </source>
</evidence>
<dbReference type="InterPro" id="IPR001909">
    <property type="entry name" value="KRAB"/>
</dbReference>
<feature type="domain" description="C2H2-type" evidence="17">
    <location>
        <begin position="380"/>
        <end position="407"/>
    </location>
</feature>
<keyword evidence="3" id="KW-0343">GTPase activation</keyword>
<keyword evidence="7 14" id="KW-0863">Zinc-finger</keyword>
<evidence type="ECO:0000313" key="22">
    <source>
        <dbReference type="Proteomes" id="UP001166674"/>
    </source>
</evidence>
<keyword evidence="4" id="KW-0597">Phosphoprotein</keyword>
<evidence type="ECO:0000256" key="6">
    <source>
        <dbReference type="ARBA" id="ARBA00022737"/>
    </source>
</evidence>
<accession>A0AA41SU26</accession>
<dbReference type="SUPFAM" id="SSF51045">
    <property type="entry name" value="WW domain"/>
    <property type="match status" value="1"/>
</dbReference>
<feature type="domain" description="C2H2-type" evidence="17">
    <location>
        <begin position="576"/>
        <end position="603"/>
    </location>
</feature>
<dbReference type="PROSITE" id="PS50238">
    <property type="entry name" value="RHOGAP"/>
    <property type="match status" value="1"/>
</dbReference>
<dbReference type="SUPFAM" id="SSF57667">
    <property type="entry name" value="beta-beta-alpha zinc fingers"/>
    <property type="match status" value="7"/>
</dbReference>
<gene>
    <name evidence="21" type="ORF">SUZIE_120455</name>
</gene>
<feature type="region of interest" description="Disordered" evidence="15">
    <location>
        <begin position="821"/>
        <end position="885"/>
    </location>
</feature>
<evidence type="ECO:0000256" key="14">
    <source>
        <dbReference type="PROSITE-ProRule" id="PRU00042"/>
    </source>
</evidence>
<evidence type="ECO:0000259" key="18">
    <source>
        <dbReference type="PROSITE" id="PS50238"/>
    </source>
</evidence>
<dbReference type="Pfam" id="PF01352">
    <property type="entry name" value="KRAB"/>
    <property type="match status" value="1"/>
</dbReference>
<evidence type="ECO:0000256" key="1">
    <source>
        <dbReference type="ARBA" id="ARBA00004123"/>
    </source>
</evidence>
<dbReference type="GO" id="GO:0003677">
    <property type="term" value="F:DNA binding"/>
    <property type="evidence" value="ECO:0007669"/>
    <property type="project" value="UniProtKB-KW"/>
</dbReference>
<feature type="domain" description="C2H2-type" evidence="17">
    <location>
        <begin position="492"/>
        <end position="519"/>
    </location>
</feature>
<dbReference type="PROSITE" id="PS50157">
    <property type="entry name" value="ZINC_FINGER_C2H2_2"/>
    <property type="match status" value="14"/>
</dbReference>
<dbReference type="GO" id="GO:0007165">
    <property type="term" value="P:signal transduction"/>
    <property type="evidence" value="ECO:0007669"/>
    <property type="project" value="InterPro"/>
</dbReference>
<dbReference type="FunFam" id="3.30.160.60:FF:001530">
    <property type="entry name" value="Zinc finger protein 268"/>
    <property type="match status" value="1"/>
</dbReference>
<dbReference type="FunFam" id="3.30.160.60:FF:000446">
    <property type="entry name" value="Zinc finger protein"/>
    <property type="match status" value="1"/>
</dbReference>
<dbReference type="InterPro" id="IPR013087">
    <property type="entry name" value="Znf_C2H2_type"/>
</dbReference>
<feature type="domain" description="C2H2-type" evidence="17">
    <location>
        <begin position="548"/>
        <end position="575"/>
    </location>
</feature>
<feature type="domain" description="C2H2-type" evidence="17">
    <location>
        <begin position="649"/>
        <end position="676"/>
    </location>
</feature>
<sequence length="1813" mass="202587">MRVARGGWTGLAGARVSRGKTRTERTSSTVAGRAGRLVPAEGAVGSCLGTCEPFGGESRRVGSVDPRPATGGAALSSAGAGSSAPSDRAGRNAVRSQGAMPLTFQDVAVYFSPAEGQQLGPQQRALYRDVMLENYGNVASLGFPVPKPELISQLEQGEELWVMDLLGAEESEVLRTCQTDSETGTEKELSILNQECSEEVKSPAFVSRFSRANSQAPVFQEPWDLEGKGEGNLRNAAGQSLKKPHLHKRVFREESVLCREQPPGGRTQECAAFDRHLNPNQNVVRLQRNKTGERVFKCDICNKTFKYNSDLRRHHRRHTGEKPYECSWCGRAFTHSASLILHRRVHTGNKPFKCEECGKTFGLNSYLILHRRIHTGERPFGCSECGKAFSRSSSLIQHRVIHTGEKPHKCEECGKAFSQSPQLTQHQRIHTGEKPHKCSQCGKAFSRSSSLIQHQRIHTGEKPHKCSQCGKAFSQSSSLFLHHRVHTGEKPYVCRECGRAFGFNSHLTEHTRIHTGEKPYVCGECGRAFSRSSTLVQHRRVHTGEKPYQCSECGKAFSQSSQLTLHQRVHTGEKPYECRACGKAFSRRSTLTQHQHIHTGDNPRQRRRGGPAFARDSSLMSTGERHGRAFSRGADLILHWTIHTGEKPLGCSECGKTFSPTPQPIEYQRIEAGEKPHKCQQCGKAVSGDSALTQHQVTSPGPSPAADLDAMSQTQDYECRSHHVDGQESRIPGSSTRLEWVEIIEPRTRERMYANLVTGECVWDPPAGVRIKRTSEDQWWELFDPNTSRFYYYSAASQRTVWHRPQNCDIIPLAKLQTLKQNTESPRASADSSPGRGSRDGSTGSSLEPEPDTTERAQELPTRAGRPAAQGTPKEDSGSSSPPGVLLEKDYEVYRDYSADGQLLHYRTSSLRWNSGTKERMLIKVADREPSFLTPQGNGYSPDGQAGGRPRRPSGSQHSPNLQTFTQDSEGAVFFPERRPSPFLRRAELPGRKCSSDSQPSSPRYGYEPPLYEEPPVEYQAPIYDEPPMDMQFEAGGPYQAGSPQRSPSRKPRPFLPGAKQTPASPCQQLVRTKQKCPERFLSLEYSPAGKEYVRQLVYVEQAGSSPKLHAGPRHKYAPNPGGGSYSLQPSPCLLRDQRLGVRSGDYSTMEGPEPRLGQPPTPLPPAQEDTMSWSSQQDTMSSTSYSPGTRKRKSRKPSLCQTPGTSSTDGPGDLLGEQPLDEERSPCGPSLAQMKHAEAEVDAARGVAEPFLAQARLAWEAQQAHFHMKQRGSWDSQQDGSGYESDGAVPLPMPGPVVRAFSEDEALAQQDSRHWKRSTFEKLGFPQILLEKSVSVQTNLASPEPYLHPSQSEDLGACAQFESSRQNCSAMPSSSCVFPTFTLRKPSSETDIENWASKHFNKHTQGLFRRKVSIANMLAWSSESIKKPMIVTNDRHVKKEACEIFKLIQMYMGDRRAKADPLHVALEIATKGWSVQGLRDELYIQLCRQTTENFRLESLARGWELMAICLAFFPPTPKFHSYLEGYIYRHMDPVNDTKVTQHIKELLERNTKKKSKLRKKPKPYVEEPDGVAISTYAKYCYHKLQKAALTGAKKGLKKPNVEEIRHAKNAVFSPSMFGSALQEVMSMQKERYPDRQLPWVQTRLSEEVLALNGDQTEGIFRVPGDIDEVNALKLQVDQWKVPTGLEDPHVPASLLKLWYRELEEPLIPHEFYEQCIAHYESPEAAVAVVHALPRINRMVLCYLIRFLQVFVQPANVAITKMDVSNLAMVMAPNCLRCQSDDPRVIFENTRKEMSFLRVLIQHLDTSFMEGVL</sequence>
<organism evidence="21 22">
    <name type="scientific">Sciurus carolinensis</name>
    <name type="common">Eastern gray squirrel</name>
    <dbReference type="NCBI Taxonomy" id="30640"/>
    <lineage>
        <taxon>Eukaryota</taxon>
        <taxon>Metazoa</taxon>
        <taxon>Chordata</taxon>
        <taxon>Craniata</taxon>
        <taxon>Vertebrata</taxon>
        <taxon>Euteleostomi</taxon>
        <taxon>Mammalia</taxon>
        <taxon>Eutheria</taxon>
        <taxon>Euarchontoglires</taxon>
        <taxon>Glires</taxon>
        <taxon>Rodentia</taxon>
        <taxon>Sciuromorpha</taxon>
        <taxon>Sciuridae</taxon>
        <taxon>Sciurinae</taxon>
        <taxon>Sciurini</taxon>
        <taxon>Sciurus</taxon>
    </lineage>
</organism>
<evidence type="ECO:0000256" key="2">
    <source>
        <dbReference type="ARBA" id="ARBA00006991"/>
    </source>
</evidence>
<feature type="domain" description="C2H2-type" evidence="17">
    <location>
        <begin position="324"/>
        <end position="351"/>
    </location>
</feature>
<evidence type="ECO:0000256" key="15">
    <source>
        <dbReference type="SAM" id="MobiDB-lite"/>
    </source>
</evidence>
<proteinExistence type="inferred from homology"/>
<evidence type="ECO:0000256" key="9">
    <source>
        <dbReference type="ARBA" id="ARBA00022990"/>
    </source>
</evidence>
<dbReference type="GO" id="GO:0005856">
    <property type="term" value="C:cytoskeleton"/>
    <property type="evidence" value="ECO:0007669"/>
    <property type="project" value="InterPro"/>
</dbReference>
<feature type="domain" description="C2H2-type" evidence="17">
    <location>
        <begin position="677"/>
        <end position="704"/>
    </location>
</feature>
<dbReference type="CDD" id="cd04389">
    <property type="entry name" value="RhoGAP_KIAA1688"/>
    <property type="match status" value="1"/>
</dbReference>
<keyword evidence="22" id="KW-1185">Reference proteome</keyword>
<feature type="domain" description="MyTH4" evidence="20">
    <location>
        <begin position="1421"/>
        <end position="1573"/>
    </location>
</feature>
<evidence type="ECO:0000259" key="20">
    <source>
        <dbReference type="PROSITE" id="PS51016"/>
    </source>
</evidence>
<evidence type="ECO:0000259" key="19">
    <source>
        <dbReference type="PROSITE" id="PS50805"/>
    </source>
</evidence>
<dbReference type="PANTHER" id="PTHR24377">
    <property type="entry name" value="IP01015P-RELATED"/>
    <property type="match status" value="1"/>
</dbReference>
<dbReference type="Pfam" id="PF00620">
    <property type="entry name" value="RhoGAP"/>
    <property type="match status" value="1"/>
</dbReference>
<dbReference type="FunFam" id="2.20.70.10:FF:000022">
    <property type="entry name" value="Rho GTPase activating protein 39"/>
    <property type="match status" value="1"/>
</dbReference>
<dbReference type="FunFam" id="3.30.160.60:FF:002090">
    <property type="entry name" value="Zinc finger protein 473"/>
    <property type="match status" value="2"/>
</dbReference>
<dbReference type="FunFam" id="1.10.555.10:FF:000011">
    <property type="entry name" value="Rho GTPase-activating protein 39"/>
    <property type="match status" value="1"/>
</dbReference>
<dbReference type="GO" id="GO:0005096">
    <property type="term" value="F:GTPase activator activity"/>
    <property type="evidence" value="ECO:0007669"/>
    <property type="project" value="UniProtKB-KW"/>
</dbReference>
<dbReference type="Gene3D" id="6.10.140.140">
    <property type="match status" value="1"/>
</dbReference>
<evidence type="ECO:0000256" key="13">
    <source>
        <dbReference type="ARBA" id="ARBA00070269"/>
    </source>
</evidence>
<evidence type="ECO:0000256" key="11">
    <source>
        <dbReference type="ARBA" id="ARBA00023163"/>
    </source>
</evidence>
<dbReference type="FunFam" id="3.30.160.60:FF:000384">
    <property type="entry name" value="Zinc finger protein 550"/>
    <property type="match status" value="1"/>
</dbReference>
<dbReference type="InterPro" id="IPR036051">
    <property type="entry name" value="KRAB_dom_sf"/>
</dbReference>
<feature type="compositionally biased region" description="Polar residues" evidence="15">
    <location>
        <begin position="1200"/>
        <end position="1210"/>
    </location>
</feature>
<feature type="compositionally biased region" description="Low complexity" evidence="15">
    <location>
        <begin position="69"/>
        <end position="87"/>
    </location>
</feature>
<feature type="compositionally biased region" description="Low complexity" evidence="15">
    <location>
        <begin position="827"/>
        <end position="846"/>
    </location>
</feature>
<dbReference type="Gene3D" id="1.10.555.10">
    <property type="entry name" value="Rho GTPase activation protein"/>
    <property type="match status" value="1"/>
</dbReference>
<evidence type="ECO:0000256" key="8">
    <source>
        <dbReference type="ARBA" id="ARBA00022833"/>
    </source>
</evidence>
<keyword evidence="5" id="KW-0479">Metal-binding</keyword>
<dbReference type="InterPro" id="IPR000198">
    <property type="entry name" value="RhoGAP_dom"/>
</dbReference>
<dbReference type="GO" id="GO:0005634">
    <property type="term" value="C:nucleus"/>
    <property type="evidence" value="ECO:0007669"/>
    <property type="project" value="UniProtKB-SubCell"/>
</dbReference>
<feature type="domain" description="KRAB" evidence="19">
    <location>
        <begin position="102"/>
        <end position="173"/>
    </location>
</feature>
<keyword evidence="6" id="KW-0677">Repeat</keyword>
<dbReference type="InterPro" id="IPR036236">
    <property type="entry name" value="Znf_C2H2_sf"/>
</dbReference>
<dbReference type="PROSITE" id="PS51016">
    <property type="entry name" value="MYTH4"/>
    <property type="match status" value="1"/>
</dbReference>
<dbReference type="Pfam" id="PF00096">
    <property type="entry name" value="zf-C2H2"/>
    <property type="match status" value="11"/>
</dbReference>
<feature type="compositionally biased region" description="Polar residues" evidence="15">
    <location>
        <begin position="1170"/>
        <end position="1188"/>
    </location>
</feature>
<keyword evidence="9" id="KW-0007">Acetylation</keyword>
<evidence type="ECO:0000256" key="3">
    <source>
        <dbReference type="ARBA" id="ARBA00022468"/>
    </source>
</evidence>
<dbReference type="InterPro" id="IPR050826">
    <property type="entry name" value="Krueppel_C2H2_ZnFinger"/>
</dbReference>
<name>A0AA41SU26_SCICA</name>
<evidence type="ECO:0000256" key="10">
    <source>
        <dbReference type="ARBA" id="ARBA00023125"/>
    </source>
</evidence>
<dbReference type="SMART" id="SM00139">
    <property type="entry name" value="MyTH4"/>
    <property type="match status" value="1"/>
</dbReference>
<evidence type="ECO:0000259" key="16">
    <source>
        <dbReference type="PROSITE" id="PS50020"/>
    </source>
</evidence>
<feature type="region of interest" description="Disordered" evidence="15">
    <location>
        <begin position="1269"/>
        <end position="1292"/>
    </location>
</feature>
<evidence type="ECO:0000256" key="5">
    <source>
        <dbReference type="ARBA" id="ARBA00022723"/>
    </source>
</evidence>
<keyword evidence="10" id="KW-0238">DNA-binding</keyword>
<dbReference type="InterPro" id="IPR001202">
    <property type="entry name" value="WW_dom"/>
</dbReference>
<dbReference type="InterPro" id="IPR038185">
    <property type="entry name" value="MyTH4_dom_sf"/>
</dbReference>
<dbReference type="SUPFAM" id="SSF109640">
    <property type="entry name" value="KRAB domain (Kruppel-associated box)"/>
    <property type="match status" value="1"/>
</dbReference>
<dbReference type="GO" id="GO:0006355">
    <property type="term" value="P:regulation of DNA-templated transcription"/>
    <property type="evidence" value="ECO:0007669"/>
    <property type="project" value="InterPro"/>
</dbReference>
<dbReference type="Gene3D" id="3.30.160.60">
    <property type="entry name" value="Classic Zinc Finger"/>
    <property type="match status" value="13"/>
</dbReference>
<dbReference type="PROSITE" id="PS50805">
    <property type="entry name" value="KRAB"/>
    <property type="match status" value="1"/>
</dbReference>
<comment type="subcellular location">
    <subcellularLocation>
        <location evidence="1">Nucleus</location>
    </subcellularLocation>
</comment>
<dbReference type="Pfam" id="PF00784">
    <property type="entry name" value="MyTH4"/>
    <property type="match status" value="1"/>
</dbReference>
<comment type="similarity">
    <text evidence="2">Belongs to the krueppel C2H2-type zinc-finger protein family.</text>
</comment>
<dbReference type="FunFam" id="3.30.160.60:FF:000016">
    <property type="entry name" value="zinc finger protein 37 homolog"/>
    <property type="match status" value="5"/>
</dbReference>
<feature type="region of interest" description="Disordered" evidence="15">
    <location>
        <begin position="589"/>
        <end position="624"/>
    </location>
</feature>
<dbReference type="SUPFAM" id="SSF48350">
    <property type="entry name" value="GTPase activation domain, GAP"/>
    <property type="match status" value="1"/>
</dbReference>
<dbReference type="EMBL" id="JAATJV010195099">
    <property type="protein sequence ID" value="MBZ3872941.1"/>
    <property type="molecule type" value="Genomic_DNA"/>
</dbReference>
<feature type="region of interest" description="Disordered" evidence="15">
    <location>
        <begin position="1144"/>
        <end position="1230"/>
    </location>
</feature>
<dbReference type="FunFam" id="3.30.160.60:FF:000295">
    <property type="entry name" value="zinc finger protein 19"/>
    <property type="match status" value="1"/>
</dbReference>
<feature type="domain" description="C2H2-type" evidence="17">
    <location>
        <begin position="520"/>
        <end position="547"/>
    </location>
</feature>